<dbReference type="AlphaFoldDB" id="A0A5E4AMT5"/>
<dbReference type="InterPro" id="IPR011009">
    <property type="entry name" value="Kinase-like_dom_sf"/>
</dbReference>
<dbReference type="Gene3D" id="1.10.510.10">
    <property type="entry name" value="Transferase(Phosphotransferase) domain 1"/>
    <property type="match status" value="1"/>
</dbReference>
<evidence type="ECO:0000256" key="3">
    <source>
        <dbReference type="ARBA" id="ARBA00022679"/>
    </source>
</evidence>
<dbReference type="Proteomes" id="UP000662637">
    <property type="component" value="Unassembled WGS sequence"/>
</dbReference>
<dbReference type="Pfam" id="PF00069">
    <property type="entry name" value="Pkinase"/>
    <property type="match status" value="1"/>
</dbReference>
<evidence type="ECO:0000256" key="6">
    <source>
        <dbReference type="ARBA" id="ARBA00022840"/>
    </source>
</evidence>
<dbReference type="EMBL" id="CABDUW010000091">
    <property type="protein sequence ID" value="VTJ58061.1"/>
    <property type="molecule type" value="Genomic_DNA"/>
</dbReference>
<evidence type="ECO:0000256" key="5">
    <source>
        <dbReference type="ARBA" id="ARBA00022777"/>
    </source>
</evidence>
<evidence type="ECO:0000313" key="8">
    <source>
        <dbReference type="EMBL" id="KAF7469509.1"/>
    </source>
</evidence>
<keyword evidence="3" id="KW-0808">Transferase</keyword>
<keyword evidence="4" id="KW-0547">Nucleotide-binding</keyword>
<keyword evidence="5" id="KW-0418">Kinase</keyword>
<evidence type="ECO:0000313" key="9">
    <source>
        <dbReference type="EMBL" id="VTJ58061.1"/>
    </source>
</evidence>
<keyword evidence="6" id="KW-0067">ATP-binding</keyword>
<dbReference type="PROSITE" id="PS50011">
    <property type="entry name" value="PROTEIN_KINASE_DOM"/>
    <property type="match status" value="1"/>
</dbReference>
<evidence type="ECO:0000256" key="4">
    <source>
        <dbReference type="ARBA" id="ARBA00022741"/>
    </source>
</evidence>
<evidence type="ECO:0000256" key="2">
    <source>
        <dbReference type="ARBA" id="ARBA00022527"/>
    </source>
</evidence>
<dbReference type="SUPFAM" id="SSF56112">
    <property type="entry name" value="Protein kinase-like (PK-like)"/>
    <property type="match status" value="1"/>
</dbReference>
<reference evidence="9" key="1">
    <citation type="submission" date="2019-04" db="EMBL/GenBank/DDBJ databases">
        <authorList>
            <person name="Alioto T."/>
            <person name="Alioto T."/>
        </authorList>
    </citation>
    <scope>NUCLEOTIDE SEQUENCE [LARGE SCALE GENOMIC DNA]</scope>
</reference>
<dbReference type="PANTHER" id="PTHR24346:SF30">
    <property type="entry name" value="MATERNAL EMBRYONIC LEUCINE ZIPPER KINASE"/>
    <property type="match status" value="1"/>
</dbReference>
<name>A0A5E4AMT5_MARMO</name>
<dbReference type="EMBL" id="WJEC01007645">
    <property type="protein sequence ID" value="KAF7469509.1"/>
    <property type="molecule type" value="Genomic_DNA"/>
</dbReference>
<dbReference type="FunFam" id="1.10.510.10:FF:000571">
    <property type="entry name" value="Maternal embryonic leucine zipper kinase"/>
    <property type="match status" value="1"/>
</dbReference>
<dbReference type="GO" id="GO:0004674">
    <property type="term" value="F:protein serine/threonine kinase activity"/>
    <property type="evidence" value="ECO:0007669"/>
    <property type="project" value="UniProtKB-KW"/>
</dbReference>
<dbReference type="InterPro" id="IPR000719">
    <property type="entry name" value="Prot_kinase_dom"/>
</dbReference>
<keyword evidence="2" id="KW-0723">Serine/threonine-protein kinase</keyword>
<dbReference type="GO" id="GO:0035556">
    <property type="term" value="P:intracellular signal transduction"/>
    <property type="evidence" value="ECO:0007669"/>
    <property type="project" value="TreeGrafter"/>
</dbReference>
<evidence type="ECO:0000256" key="1">
    <source>
        <dbReference type="ARBA" id="ARBA00012513"/>
    </source>
</evidence>
<dbReference type="PANTHER" id="PTHR24346">
    <property type="entry name" value="MAP/MICROTUBULE AFFINITY-REGULATING KINASE"/>
    <property type="match status" value="1"/>
</dbReference>
<feature type="domain" description="Protein kinase" evidence="7">
    <location>
        <begin position="1"/>
        <end position="171"/>
    </location>
</feature>
<accession>A0A5E4AMT5</accession>
<dbReference type="EC" id="2.7.11.1" evidence="1"/>
<dbReference type="GO" id="GO:0005737">
    <property type="term" value="C:cytoplasm"/>
    <property type="evidence" value="ECO:0007669"/>
    <property type="project" value="TreeGrafter"/>
</dbReference>
<gene>
    <name evidence="8" type="ORF">GHT09_019275</name>
    <name evidence="9" type="ORF">MONAX_5E044574</name>
</gene>
<dbReference type="GO" id="GO:0005524">
    <property type="term" value="F:ATP binding"/>
    <property type="evidence" value="ECO:0007669"/>
    <property type="project" value="UniProtKB-KW"/>
</dbReference>
<organism evidence="9">
    <name type="scientific">Marmota monax</name>
    <name type="common">Woodchuck</name>
    <dbReference type="NCBI Taxonomy" id="9995"/>
    <lineage>
        <taxon>Eukaryota</taxon>
        <taxon>Metazoa</taxon>
        <taxon>Chordata</taxon>
        <taxon>Craniata</taxon>
        <taxon>Vertebrata</taxon>
        <taxon>Euteleostomi</taxon>
        <taxon>Mammalia</taxon>
        <taxon>Eutheria</taxon>
        <taxon>Euarchontoglires</taxon>
        <taxon>Glires</taxon>
        <taxon>Rodentia</taxon>
        <taxon>Sciuromorpha</taxon>
        <taxon>Sciuridae</taxon>
        <taxon>Xerinae</taxon>
        <taxon>Marmotini</taxon>
        <taxon>Marmota</taxon>
    </lineage>
</organism>
<dbReference type="SMART" id="SM00220">
    <property type="entry name" value="S_TKc"/>
    <property type="match status" value="1"/>
</dbReference>
<reference evidence="8" key="2">
    <citation type="submission" date="2020-08" db="EMBL/GenBank/DDBJ databases">
        <authorList>
            <person name="Shumante A."/>
            <person name="Zimin A.V."/>
            <person name="Puiu D."/>
            <person name="Salzberg S.L."/>
        </authorList>
    </citation>
    <scope>NUCLEOTIDE SEQUENCE</scope>
    <source>
        <strain evidence="8">WC2-LM</strain>
        <tissue evidence="8">Liver</tissue>
    </source>
</reference>
<protein>
    <recommendedName>
        <fullName evidence="1">non-specific serine/threonine protein kinase</fullName>
        <ecNumber evidence="1">2.7.11.1</ecNumber>
    </recommendedName>
</protein>
<evidence type="ECO:0000259" key="7">
    <source>
        <dbReference type="PROSITE" id="PS50011"/>
    </source>
</evidence>
<proteinExistence type="predicted"/>
<sequence length="171" mass="19546">MAGLDHPNVIHLFQVMETNEYIHLIMEHTVGGQLMDLILQNDGIQDEEAHRLFRQIVHAMQYFHQKGIVHLDLKPENMGVDAGGNITFIDFDLSTRFTAGKKLKRFFGTVLHVAPEIIQEKEYKDPQADIWSLDLLLYAMLTGKCSFEASSNREVKKLIKQGTYDIPPHVS</sequence>